<dbReference type="PANTHER" id="PTHR28041:SF1">
    <property type="entry name" value="LARGE RIBOSOMAL SUBUNIT PROTEIN ML59"/>
    <property type="match status" value="1"/>
</dbReference>
<feature type="region of interest" description="Disordered" evidence="1">
    <location>
        <begin position="54"/>
        <end position="77"/>
    </location>
</feature>
<dbReference type="AlphaFoldDB" id="A0A238FC22"/>
<evidence type="ECO:0000313" key="3">
    <source>
        <dbReference type="EMBL" id="SCV70339.1"/>
    </source>
</evidence>
<feature type="region of interest" description="Disordered" evidence="1">
    <location>
        <begin position="96"/>
        <end position="122"/>
    </location>
</feature>
<proteinExistence type="predicted"/>
<dbReference type="Proteomes" id="UP000198372">
    <property type="component" value="Unassembled WGS sequence"/>
</dbReference>
<evidence type="ECO:0000313" key="4">
    <source>
        <dbReference type="Proteomes" id="UP000198372"/>
    </source>
</evidence>
<accession>A0A238FC22</accession>
<feature type="domain" description="Large ribosomal subunit protein mL59" evidence="2">
    <location>
        <begin position="16"/>
        <end position="183"/>
    </location>
</feature>
<organism evidence="3 4">
    <name type="scientific">Microbotryum intermedium</name>
    <dbReference type="NCBI Taxonomy" id="269621"/>
    <lineage>
        <taxon>Eukaryota</taxon>
        <taxon>Fungi</taxon>
        <taxon>Dikarya</taxon>
        <taxon>Basidiomycota</taxon>
        <taxon>Pucciniomycotina</taxon>
        <taxon>Microbotryomycetes</taxon>
        <taxon>Microbotryales</taxon>
        <taxon>Microbotryaceae</taxon>
        <taxon>Microbotryum</taxon>
    </lineage>
</organism>
<reference evidence="4" key="1">
    <citation type="submission" date="2016-09" db="EMBL/GenBank/DDBJ databases">
        <authorList>
            <person name="Jeantristanb JTB J.-T."/>
            <person name="Ricardo R."/>
        </authorList>
    </citation>
    <scope>NUCLEOTIDE SEQUENCE [LARGE SCALE GENOMIC DNA]</scope>
</reference>
<dbReference type="Pfam" id="PF18126">
    <property type="entry name" value="Mitoc_mL59"/>
    <property type="match status" value="1"/>
</dbReference>
<evidence type="ECO:0000256" key="1">
    <source>
        <dbReference type="SAM" id="MobiDB-lite"/>
    </source>
</evidence>
<gene>
    <name evidence="3" type="ORF">BQ2448_1733</name>
</gene>
<dbReference type="GO" id="GO:0003735">
    <property type="term" value="F:structural constituent of ribosome"/>
    <property type="evidence" value="ECO:0007669"/>
    <property type="project" value="InterPro"/>
</dbReference>
<dbReference type="PANTHER" id="PTHR28041">
    <property type="entry name" value="54S RIBOSOMAL PROTEIN L25, MITOCHONDRIAL"/>
    <property type="match status" value="1"/>
</dbReference>
<evidence type="ECO:0000259" key="2">
    <source>
        <dbReference type="Pfam" id="PF18126"/>
    </source>
</evidence>
<dbReference type="OrthoDB" id="18529at2759"/>
<dbReference type="InterPro" id="IPR040922">
    <property type="entry name" value="Ribosomal_mL59_dom"/>
</dbReference>
<sequence length="196" mass="21800">MATSTRLSKSLLRKNALLSFLYRESPSSLNSIAVVAPSTSSSATTLSFLPYTSSNPSLPPPFSPTKRPGDSKQWNAPKYSLRRQKKLVVSALQQGYDPSTVLPPSRQNHRPQPARPLVPFKSSPMIPETSVLDQVGLTKMGPYKGRKGLAFKGKIWERNKQKRLIQLETLLQGSQDKERVWREGLKADKKKGKSAL</sequence>
<keyword evidence="4" id="KW-1185">Reference proteome</keyword>
<protein>
    <submittedName>
        <fullName evidence="3">BQ2448_1733 protein</fullName>
    </submittedName>
</protein>
<dbReference type="EMBL" id="FMSP01000005">
    <property type="protein sequence ID" value="SCV70339.1"/>
    <property type="molecule type" value="Genomic_DNA"/>
</dbReference>
<dbReference type="GO" id="GO:0005762">
    <property type="term" value="C:mitochondrial large ribosomal subunit"/>
    <property type="evidence" value="ECO:0007669"/>
    <property type="project" value="InterPro"/>
</dbReference>
<dbReference type="InterPro" id="IPR037507">
    <property type="entry name" value="Ribosomal_mL59"/>
</dbReference>
<name>A0A238FC22_9BASI</name>